<dbReference type="CDD" id="cd07187">
    <property type="entry name" value="YvcK_like"/>
    <property type="match status" value="1"/>
</dbReference>
<evidence type="ECO:0000313" key="3">
    <source>
        <dbReference type="Proteomes" id="UP000230154"/>
    </source>
</evidence>
<evidence type="ECO:0008006" key="4">
    <source>
        <dbReference type="Google" id="ProtNLM"/>
    </source>
</evidence>
<dbReference type="GO" id="GO:0043743">
    <property type="term" value="F:LPPG:FO 2-phospho-L-lactate transferase activity"/>
    <property type="evidence" value="ECO:0007669"/>
    <property type="project" value="InterPro"/>
</dbReference>
<protein>
    <recommendedName>
        <fullName evidence="4">Gluconeogenesis factor</fullName>
    </recommendedName>
</protein>
<dbReference type="SUPFAM" id="SSF142338">
    <property type="entry name" value="CofD-like"/>
    <property type="match status" value="1"/>
</dbReference>
<evidence type="ECO:0000256" key="1">
    <source>
        <dbReference type="ARBA" id="ARBA00022490"/>
    </source>
</evidence>
<dbReference type="InterPro" id="IPR010119">
    <property type="entry name" value="Gluconeogen_factor"/>
</dbReference>
<dbReference type="PANTHER" id="PTHR30135">
    <property type="entry name" value="UNCHARACTERIZED PROTEIN YVCK-RELATED"/>
    <property type="match status" value="1"/>
</dbReference>
<gene>
    <name evidence="2" type="ORF">COU35_01195</name>
</gene>
<evidence type="ECO:0000313" key="2">
    <source>
        <dbReference type="EMBL" id="PIR74669.1"/>
    </source>
</evidence>
<dbReference type="PANTHER" id="PTHR30135:SF3">
    <property type="entry name" value="GLUCONEOGENESIS FACTOR-RELATED"/>
    <property type="match status" value="1"/>
</dbReference>
<dbReference type="InterPro" id="IPR038136">
    <property type="entry name" value="CofD-like_dom_sf"/>
</dbReference>
<dbReference type="NCBIfam" id="TIGR01826">
    <property type="entry name" value="CofD_related"/>
    <property type="match status" value="1"/>
</dbReference>
<sequence>MKKKVVVFGGGNGSAMMMRALKRHTDVFDTYAVVSMSDSGGSSGRLREEFNTLPPGDILRAVLASSKYSYKEFLKPLFYGTRFDASGKLSGHNLGNLFLTLGSEYAGAYMDAINALSQAVEAQGTVYPATLTPNNLVATLQDGSELFGEHAIDRPGEQRSPIMEVRLEPHVDAFVGCLSAIEQSDFLMFGPGSLYCSVVASVLPKGIRDAIEKSNARLVYVAGDIYELEGEAGPTALSEFVRQLEQYVPRKIDSIIFNGQDLSEKQAAYYKEKMWGRLTFDRELLSNYDIIDIPFEKEHGGLDPEKLGLILRNLVTSYEN</sequence>
<keyword evidence="1" id="KW-0963">Cytoplasm</keyword>
<dbReference type="EMBL" id="PFCB01000010">
    <property type="protein sequence ID" value="PIR74669.1"/>
    <property type="molecule type" value="Genomic_DNA"/>
</dbReference>
<accession>A0A2H0TRA3</accession>
<reference evidence="3" key="1">
    <citation type="submission" date="2017-09" db="EMBL/GenBank/DDBJ databases">
        <title>Depth-based differentiation of microbial function through sediment-hosted aquifers and enrichment of novel symbionts in the deep terrestrial subsurface.</title>
        <authorList>
            <person name="Probst A.J."/>
            <person name="Ladd B."/>
            <person name="Jarett J.K."/>
            <person name="Geller-Mcgrath D.E."/>
            <person name="Sieber C.M.K."/>
            <person name="Emerson J.B."/>
            <person name="Anantharaman K."/>
            <person name="Thomas B.C."/>
            <person name="Malmstrom R."/>
            <person name="Stieglmeier M."/>
            <person name="Klingl A."/>
            <person name="Woyke T."/>
            <person name="Ryan C.M."/>
            <person name="Banfield J.F."/>
        </authorList>
    </citation>
    <scope>NUCLEOTIDE SEQUENCE [LARGE SCALE GENOMIC DNA]</scope>
</reference>
<dbReference type="InterPro" id="IPR002882">
    <property type="entry name" value="CofD"/>
</dbReference>
<dbReference type="Proteomes" id="UP000230154">
    <property type="component" value="Unassembled WGS sequence"/>
</dbReference>
<dbReference type="Gene3D" id="3.40.50.10680">
    <property type="entry name" value="CofD-like domains"/>
    <property type="match status" value="1"/>
</dbReference>
<comment type="caution">
    <text evidence="2">The sequence shown here is derived from an EMBL/GenBank/DDBJ whole genome shotgun (WGS) entry which is preliminary data.</text>
</comment>
<name>A0A2H0TRA3_9BACT</name>
<proteinExistence type="predicted"/>
<dbReference type="Pfam" id="PF01933">
    <property type="entry name" value="CofD"/>
    <property type="match status" value="1"/>
</dbReference>
<organism evidence="2 3">
    <name type="scientific">Candidatus Magasanikbacteria bacterium CG10_big_fil_rev_8_21_14_0_10_47_10</name>
    <dbReference type="NCBI Taxonomy" id="1974652"/>
    <lineage>
        <taxon>Bacteria</taxon>
        <taxon>Candidatus Magasanikiibacteriota</taxon>
    </lineage>
</organism>
<dbReference type="AlphaFoldDB" id="A0A2H0TRA3"/>